<reference evidence="2" key="1">
    <citation type="submission" date="2022-11" db="UniProtKB">
        <authorList>
            <consortium name="WormBaseParasite"/>
        </authorList>
    </citation>
    <scope>IDENTIFICATION</scope>
</reference>
<protein>
    <submittedName>
        <fullName evidence="2">Uncharacterized protein</fullName>
    </submittedName>
</protein>
<name>A0AC35FJ00_9BILA</name>
<accession>A0AC35FJ00</accession>
<evidence type="ECO:0000313" key="2">
    <source>
        <dbReference type="WBParaSite" id="PS1159_v2.g17983.t1"/>
    </source>
</evidence>
<evidence type="ECO:0000313" key="1">
    <source>
        <dbReference type="Proteomes" id="UP000887580"/>
    </source>
</evidence>
<dbReference type="WBParaSite" id="PS1159_v2.g17983.t1">
    <property type="protein sequence ID" value="PS1159_v2.g17983.t1"/>
    <property type="gene ID" value="PS1159_v2.g17983"/>
</dbReference>
<proteinExistence type="predicted"/>
<organism evidence="1 2">
    <name type="scientific">Panagrolaimus sp. PS1159</name>
    <dbReference type="NCBI Taxonomy" id="55785"/>
    <lineage>
        <taxon>Eukaryota</taxon>
        <taxon>Metazoa</taxon>
        <taxon>Ecdysozoa</taxon>
        <taxon>Nematoda</taxon>
        <taxon>Chromadorea</taxon>
        <taxon>Rhabditida</taxon>
        <taxon>Tylenchina</taxon>
        <taxon>Panagrolaimomorpha</taxon>
        <taxon>Panagrolaimoidea</taxon>
        <taxon>Panagrolaimidae</taxon>
        <taxon>Panagrolaimus</taxon>
    </lineage>
</organism>
<dbReference type="Proteomes" id="UP000887580">
    <property type="component" value="Unplaced"/>
</dbReference>
<sequence length="160" mass="18487">MFSKHNDPTKAFQHCKSVCKDPCKYWKYSKTLSTVNLSLEQAKPFITNYSETSQDLKNMIILEIFYTSLDYTVIKHMVAMTPSSFIAQLGGQFSLWIGGSMVSVVQFIIYICGGSFSHFYRKYIHRPKAQHRKCRNSFSLSSKTYPDINPKLSTKEETRI</sequence>